<evidence type="ECO:0000256" key="1">
    <source>
        <dbReference type="SAM" id="MobiDB-lite"/>
    </source>
</evidence>
<comment type="caution">
    <text evidence="2">The sequence shown here is derived from an EMBL/GenBank/DDBJ whole genome shotgun (WGS) entry which is preliminary data.</text>
</comment>
<organism evidence="2 3">
    <name type="scientific">Strigomonas culicis</name>
    <dbReference type="NCBI Taxonomy" id="28005"/>
    <lineage>
        <taxon>Eukaryota</taxon>
        <taxon>Discoba</taxon>
        <taxon>Euglenozoa</taxon>
        <taxon>Kinetoplastea</taxon>
        <taxon>Metakinetoplastina</taxon>
        <taxon>Trypanosomatida</taxon>
        <taxon>Trypanosomatidae</taxon>
        <taxon>Strigomonadinae</taxon>
        <taxon>Strigomonas</taxon>
    </lineage>
</organism>
<feature type="compositionally biased region" description="Basic residues" evidence="1">
    <location>
        <begin position="7"/>
        <end position="27"/>
    </location>
</feature>
<gene>
    <name evidence="2" type="ORF">STCU_12339</name>
</gene>
<protein>
    <submittedName>
        <fullName evidence="2">Uncharacterized protein</fullName>
    </submittedName>
</protein>
<evidence type="ECO:0000313" key="2">
    <source>
        <dbReference type="EMBL" id="EPY15113.1"/>
    </source>
</evidence>
<evidence type="ECO:0000313" key="3">
    <source>
        <dbReference type="Proteomes" id="UP000015354"/>
    </source>
</evidence>
<sequence>MKGFLKNWKRLVRNSKSTKKRRGRRIIKTTAEGEVPKSTEAEDEEVNQYLKELGTSAEAAGAAPAAPAEETREATETVTNSEEKDPNEQNAIAEQRIETEGTQELLTAQAQKAEPATTNHEVGNQVSV</sequence>
<feature type="region of interest" description="Disordered" evidence="1">
    <location>
        <begin position="1"/>
        <end position="128"/>
    </location>
</feature>
<dbReference type="AlphaFoldDB" id="S9TFN3"/>
<name>S9TFN3_9TRYP</name>
<feature type="compositionally biased region" description="Low complexity" evidence="1">
    <location>
        <begin position="55"/>
        <end position="68"/>
    </location>
</feature>
<feature type="compositionally biased region" description="Polar residues" evidence="1">
    <location>
        <begin position="100"/>
        <end position="128"/>
    </location>
</feature>
<reference evidence="2 3" key="1">
    <citation type="journal article" date="2013" name="PLoS ONE">
        <title>Predicting the Proteins of Angomonas deanei, Strigomonas culicis and Their Respective Endosymbionts Reveals New Aspects of the Trypanosomatidae Family.</title>
        <authorList>
            <person name="Motta M.C."/>
            <person name="Martins A.C."/>
            <person name="de Souza S.S."/>
            <person name="Catta-Preta C.M."/>
            <person name="Silva R."/>
            <person name="Klein C.C."/>
            <person name="de Almeida L.G."/>
            <person name="de Lima Cunha O."/>
            <person name="Ciapina L.P."/>
            <person name="Brocchi M."/>
            <person name="Colabardini A.C."/>
            <person name="de Araujo Lima B."/>
            <person name="Machado C.R."/>
            <person name="de Almeida Soares C.M."/>
            <person name="Probst C.M."/>
            <person name="de Menezes C.B."/>
            <person name="Thompson C.E."/>
            <person name="Bartholomeu D.C."/>
            <person name="Gradia D.F."/>
            <person name="Pavoni D.P."/>
            <person name="Grisard E.C."/>
            <person name="Fantinatti-Garboggini F."/>
            <person name="Marchini F.K."/>
            <person name="Rodrigues-Luiz G.F."/>
            <person name="Wagner G."/>
            <person name="Goldman G.H."/>
            <person name="Fietto J.L."/>
            <person name="Elias M.C."/>
            <person name="Goldman M.H."/>
            <person name="Sagot M.F."/>
            <person name="Pereira M."/>
            <person name="Stoco P.H."/>
            <person name="de Mendonca-Neto R.P."/>
            <person name="Teixeira S.M."/>
            <person name="Maciel T.E."/>
            <person name="de Oliveira Mendes T.A."/>
            <person name="Urmenyi T.P."/>
            <person name="de Souza W."/>
            <person name="Schenkman S."/>
            <person name="de Vasconcelos A.T."/>
        </authorList>
    </citation>
    <scope>NUCLEOTIDE SEQUENCE [LARGE SCALE GENOMIC DNA]</scope>
</reference>
<proteinExistence type="predicted"/>
<feature type="compositionally biased region" description="Basic and acidic residues" evidence="1">
    <location>
        <begin position="69"/>
        <end position="87"/>
    </location>
</feature>
<accession>S9TFN3</accession>
<dbReference type="EMBL" id="ATMH01012577">
    <property type="protein sequence ID" value="EPY15113.1"/>
    <property type="molecule type" value="Genomic_DNA"/>
</dbReference>
<keyword evidence="3" id="KW-1185">Reference proteome</keyword>
<dbReference type="Proteomes" id="UP000015354">
    <property type="component" value="Unassembled WGS sequence"/>
</dbReference>